<dbReference type="PROSITE" id="PS00086">
    <property type="entry name" value="CYTOCHROME_P450"/>
    <property type="match status" value="1"/>
</dbReference>
<proteinExistence type="inferred from homology"/>
<evidence type="ECO:0000256" key="3">
    <source>
        <dbReference type="ARBA" id="ARBA00023002"/>
    </source>
</evidence>
<protein>
    <recommendedName>
        <fullName evidence="10">Cytochrome P450</fullName>
    </recommendedName>
</protein>
<dbReference type="PANTHER" id="PTHR46300">
    <property type="entry name" value="P450, PUTATIVE (EUROFUNG)-RELATED-RELATED"/>
    <property type="match status" value="1"/>
</dbReference>
<dbReference type="InterPro" id="IPR002401">
    <property type="entry name" value="Cyt_P450_E_grp-I"/>
</dbReference>
<keyword evidence="2 5" id="KW-0479">Metal-binding</keyword>
<name>A0AA39CVD6_9EURO</name>
<evidence type="ECO:0000256" key="7">
    <source>
        <dbReference type="SAM" id="Phobius"/>
    </source>
</evidence>
<reference evidence="8" key="1">
    <citation type="submission" date="2022-10" db="EMBL/GenBank/DDBJ databases">
        <title>Culturing micro-colonial fungi from biological soil crusts in the Mojave desert and describing Neophaeococcomyces mojavensis, and introducing the new genera and species Taxawa tesnikishii.</title>
        <authorList>
            <person name="Kurbessoian T."/>
            <person name="Stajich J.E."/>
        </authorList>
    </citation>
    <scope>NUCLEOTIDE SEQUENCE</scope>
    <source>
        <strain evidence="8">TK_35</strain>
    </source>
</reference>
<dbReference type="AlphaFoldDB" id="A0AA39CVD6"/>
<dbReference type="CDD" id="cd11065">
    <property type="entry name" value="CYP64-like"/>
    <property type="match status" value="1"/>
</dbReference>
<evidence type="ECO:0000313" key="8">
    <source>
        <dbReference type="EMBL" id="KAJ9626709.1"/>
    </source>
</evidence>
<evidence type="ECO:0000256" key="6">
    <source>
        <dbReference type="RuleBase" id="RU000461"/>
    </source>
</evidence>
<comment type="caution">
    <text evidence="8">The sequence shown here is derived from an EMBL/GenBank/DDBJ whole genome shotgun (WGS) entry which is preliminary data.</text>
</comment>
<gene>
    <name evidence="8" type="ORF">H2204_009979</name>
</gene>
<keyword evidence="6" id="KW-0503">Monooxygenase</keyword>
<dbReference type="Proteomes" id="UP001172681">
    <property type="component" value="Unassembled WGS sequence"/>
</dbReference>
<organism evidence="8 9">
    <name type="scientific">Knufia peltigerae</name>
    <dbReference type="NCBI Taxonomy" id="1002370"/>
    <lineage>
        <taxon>Eukaryota</taxon>
        <taxon>Fungi</taxon>
        <taxon>Dikarya</taxon>
        <taxon>Ascomycota</taxon>
        <taxon>Pezizomycotina</taxon>
        <taxon>Eurotiomycetes</taxon>
        <taxon>Chaetothyriomycetidae</taxon>
        <taxon>Chaetothyriales</taxon>
        <taxon>Trichomeriaceae</taxon>
        <taxon>Knufia</taxon>
    </lineage>
</organism>
<comment type="similarity">
    <text evidence="1 6">Belongs to the cytochrome P450 family.</text>
</comment>
<dbReference type="Gene3D" id="1.10.630.10">
    <property type="entry name" value="Cytochrome P450"/>
    <property type="match status" value="1"/>
</dbReference>
<keyword evidence="9" id="KW-1185">Reference proteome</keyword>
<keyword evidence="3 6" id="KW-0560">Oxidoreductase</keyword>
<sequence>MSATIILVAASICSYFLYHLFVLRAKYHGFKRLPGPKGYPLIGSILDFPKAFSYHKFTEWAAVYGPIYQVNILGATHVVISDVNIANDMLALRGAHYSDRPVIVMLHDLVSGGGNLGSSPLNKYWRNARKLAAAQLSTVSLEGWGDMQIFEAARLVDDLVQDPDRYDYFFERYSSVTMLQIIYGKKVSRAEEEGHVKKIMTIVHTLERTGAPGAYLVDFLPFLRYLPKSLAGFKREAEKLHNFEYSYFHGLVTEARERYITEKPSNDGTRAVIYGYLDNEKNYDLSDFDLAYCLGTLFEGGSGTTSSTMQSFCLAMWYYPEWQKKIQQEIDEVIGDRLPTFDDFPRLPTVRAAIKETLRWRPVVPGGIPHLSTKEGSFDDFFIPKGAIIHANQYAMFKDESIYPDAESYNPERWLDPKYPTFQAPLNQYPNIKRYASFGFGRRICPGFVVAERSLFIETTMLMWACSVTKKHDDDGAVIPVPWYEYKPGVNTGPKRFQFAVKIREEKRAQMLRKACQEQY</sequence>
<feature type="transmembrane region" description="Helical" evidence="7">
    <location>
        <begin position="6"/>
        <end position="23"/>
    </location>
</feature>
<dbReference type="InterPro" id="IPR001128">
    <property type="entry name" value="Cyt_P450"/>
</dbReference>
<dbReference type="EMBL" id="JAPDRN010000081">
    <property type="protein sequence ID" value="KAJ9626709.1"/>
    <property type="molecule type" value="Genomic_DNA"/>
</dbReference>
<accession>A0AA39CVD6</accession>
<keyword evidence="7" id="KW-0472">Membrane</keyword>
<dbReference type="PANTHER" id="PTHR46300:SF8">
    <property type="entry name" value="CYTOCHROME P450 2E1"/>
    <property type="match status" value="1"/>
</dbReference>
<dbReference type="PRINTS" id="PR00385">
    <property type="entry name" value="P450"/>
</dbReference>
<dbReference type="GO" id="GO:0016705">
    <property type="term" value="F:oxidoreductase activity, acting on paired donors, with incorporation or reduction of molecular oxygen"/>
    <property type="evidence" value="ECO:0007669"/>
    <property type="project" value="InterPro"/>
</dbReference>
<dbReference type="InterPro" id="IPR017972">
    <property type="entry name" value="Cyt_P450_CS"/>
</dbReference>
<keyword evidence="7" id="KW-1133">Transmembrane helix</keyword>
<evidence type="ECO:0000313" key="9">
    <source>
        <dbReference type="Proteomes" id="UP001172681"/>
    </source>
</evidence>
<dbReference type="PRINTS" id="PR00463">
    <property type="entry name" value="EP450I"/>
</dbReference>
<feature type="binding site" description="axial binding residue" evidence="5">
    <location>
        <position position="445"/>
    </location>
    <ligand>
        <name>heme</name>
        <dbReference type="ChEBI" id="CHEBI:30413"/>
    </ligand>
    <ligandPart>
        <name>Fe</name>
        <dbReference type="ChEBI" id="CHEBI:18248"/>
    </ligandPart>
</feature>
<dbReference type="Pfam" id="PF00067">
    <property type="entry name" value="p450"/>
    <property type="match status" value="1"/>
</dbReference>
<dbReference type="SUPFAM" id="SSF48264">
    <property type="entry name" value="Cytochrome P450"/>
    <property type="match status" value="1"/>
</dbReference>
<evidence type="ECO:0000256" key="5">
    <source>
        <dbReference type="PIRSR" id="PIRSR602401-1"/>
    </source>
</evidence>
<keyword evidence="7" id="KW-0812">Transmembrane</keyword>
<keyword evidence="4 5" id="KW-0408">Iron</keyword>
<comment type="cofactor">
    <cofactor evidence="5">
        <name>heme</name>
        <dbReference type="ChEBI" id="CHEBI:30413"/>
    </cofactor>
</comment>
<evidence type="ECO:0008006" key="10">
    <source>
        <dbReference type="Google" id="ProtNLM"/>
    </source>
</evidence>
<evidence type="ECO:0000256" key="2">
    <source>
        <dbReference type="ARBA" id="ARBA00022723"/>
    </source>
</evidence>
<dbReference type="InterPro" id="IPR036396">
    <property type="entry name" value="Cyt_P450_sf"/>
</dbReference>
<dbReference type="InterPro" id="IPR050364">
    <property type="entry name" value="Cytochrome_P450_fung"/>
</dbReference>
<keyword evidence="5 6" id="KW-0349">Heme</keyword>
<dbReference type="GO" id="GO:0005506">
    <property type="term" value="F:iron ion binding"/>
    <property type="evidence" value="ECO:0007669"/>
    <property type="project" value="InterPro"/>
</dbReference>
<evidence type="ECO:0000256" key="4">
    <source>
        <dbReference type="ARBA" id="ARBA00023004"/>
    </source>
</evidence>
<evidence type="ECO:0000256" key="1">
    <source>
        <dbReference type="ARBA" id="ARBA00010617"/>
    </source>
</evidence>
<dbReference type="GO" id="GO:0004497">
    <property type="term" value="F:monooxygenase activity"/>
    <property type="evidence" value="ECO:0007669"/>
    <property type="project" value="UniProtKB-KW"/>
</dbReference>
<dbReference type="GO" id="GO:0020037">
    <property type="term" value="F:heme binding"/>
    <property type="evidence" value="ECO:0007669"/>
    <property type="project" value="InterPro"/>
</dbReference>